<feature type="domain" description="Helicase ATP-binding" evidence="6">
    <location>
        <begin position="294"/>
        <end position="502"/>
    </location>
</feature>
<dbReference type="EMBL" id="LKCW01000252">
    <property type="protein sequence ID" value="KPM35448.1"/>
    <property type="molecule type" value="Genomic_DNA"/>
</dbReference>
<evidence type="ECO:0000256" key="4">
    <source>
        <dbReference type="ARBA" id="ARBA00022840"/>
    </source>
</evidence>
<evidence type="ECO:0000259" key="6">
    <source>
        <dbReference type="PROSITE" id="PS51192"/>
    </source>
</evidence>
<dbReference type="CDD" id="cd18008">
    <property type="entry name" value="DEXDc_SHPRH-like"/>
    <property type="match status" value="1"/>
</dbReference>
<feature type="compositionally biased region" description="Basic residues" evidence="5">
    <location>
        <begin position="1029"/>
        <end position="1044"/>
    </location>
</feature>
<feature type="region of interest" description="Disordered" evidence="5">
    <location>
        <begin position="1"/>
        <end position="215"/>
    </location>
</feature>
<feature type="compositionally biased region" description="Low complexity" evidence="5">
    <location>
        <begin position="96"/>
        <end position="108"/>
    </location>
</feature>
<keyword evidence="9" id="KW-1185">Reference proteome</keyword>
<feature type="compositionally biased region" description="Basic and acidic residues" evidence="5">
    <location>
        <begin position="51"/>
        <end position="60"/>
    </location>
</feature>
<dbReference type="InterPro" id="IPR000330">
    <property type="entry name" value="SNF2_N"/>
</dbReference>
<organism evidence="8 9">
    <name type="scientific">Neonectria ditissima</name>
    <dbReference type="NCBI Taxonomy" id="78410"/>
    <lineage>
        <taxon>Eukaryota</taxon>
        <taxon>Fungi</taxon>
        <taxon>Dikarya</taxon>
        <taxon>Ascomycota</taxon>
        <taxon>Pezizomycotina</taxon>
        <taxon>Sordariomycetes</taxon>
        <taxon>Hypocreomycetidae</taxon>
        <taxon>Hypocreales</taxon>
        <taxon>Nectriaceae</taxon>
        <taxon>Neonectria</taxon>
    </lineage>
</organism>
<name>A0A0P7B410_9HYPO</name>
<evidence type="ECO:0000313" key="8">
    <source>
        <dbReference type="EMBL" id="KPM35448.1"/>
    </source>
</evidence>
<evidence type="ECO:0000256" key="1">
    <source>
        <dbReference type="ARBA" id="ARBA00022741"/>
    </source>
</evidence>
<gene>
    <name evidence="8" type="ORF">AK830_g11112</name>
</gene>
<dbReference type="STRING" id="78410.A0A0P7B410"/>
<dbReference type="InterPro" id="IPR027417">
    <property type="entry name" value="P-loop_NTPase"/>
</dbReference>
<comment type="caution">
    <text evidence="8">The sequence shown here is derived from an EMBL/GenBank/DDBJ whole genome shotgun (WGS) entry which is preliminary data.</text>
</comment>
<dbReference type="InterPro" id="IPR038718">
    <property type="entry name" value="SNF2-like_sf"/>
</dbReference>
<feature type="compositionally biased region" description="Low complexity" evidence="5">
    <location>
        <begin position="63"/>
        <end position="78"/>
    </location>
</feature>
<dbReference type="PROSITE" id="PS51194">
    <property type="entry name" value="HELICASE_CTER"/>
    <property type="match status" value="1"/>
</dbReference>
<dbReference type="SMART" id="SM00490">
    <property type="entry name" value="HELICc"/>
    <property type="match status" value="1"/>
</dbReference>
<dbReference type="PANTHER" id="PTHR45626">
    <property type="entry name" value="TRANSCRIPTION TERMINATION FACTOR 2-RELATED"/>
    <property type="match status" value="1"/>
</dbReference>
<dbReference type="PANTHER" id="PTHR45626:SF17">
    <property type="entry name" value="HELICASE-LIKE TRANSCRIPTION FACTOR"/>
    <property type="match status" value="1"/>
</dbReference>
<feature type="compositionally biased region" description="Low complexity" evidence="5">
    <location>
        <begin position="38"/>
        <end position="47"/>
    </location>
</feature>
<dbReference type="GO" id="GO:0016787">
    <property type="term" value="F:hydrolase activity"/>
    <property type="evidence" value="ECO:0007669"/>
    <property type="project" value="UniProtKB-KW"/>
</dbReference>
<dbReference type="Gene3D" id="3.40.50.10810">
    <property type="entry name" value="Tandem AAA-ATPase domain"/>
    <property type="match status" value="1"/>
</dbReference>
<dbReference type="GO" id="GO:0006281">
    <property type="term" value="P:DNA repair"/>
    <property type="evidence" value="ECO:0007669"/>
    <property type="project" value="TreeGrafter"/>
</dbReference>
<accession>A0A0P7B410</accession>
<keyword evidence="1" id="KW-0547">Nucleotide-binding</keyword>
<sequence>MEATPPKSEEPCVRSRYFQQSSVKIKTEEPDESRSESSAEPSAVPADEQLEERPSVKVEETESSSSSPNNSATNYAANDTKHDDQGSCNDAERSSSDLSDVPSSYDPESSSDSDGLSEDDQDVGWRKTKLDSKRNRGNTKKKRFIPKNAREFVARMHEKEDEEEDTKRKRKDTSSGSRKSQKTSRKRVRNSSKTLLDHLNDLDADENTPDNNATAMPAIDAKTHKAQFSQLLRVIPSDCDTRHTNTQKRDLKRAVRVFGYKKVKAANGKWRLDGMISSLELHQQTASAWMVMRELARTNPYGGMLGDAMGLGKTVVSLNTVVGNPPEPKDIEEFSGATLVVVPNRDVAVQWKSEIRKHCKTGKTSTIYSKENGHDVDDLGAQWIVITTYPELVSQYLKKDELKMLKEKYENDTWSYDRALKAKLGRLFQVKWYRVILDEAHAIKNHNSSCSSPLLLTDLLLIIEAAQACWELVSKYRWVLSGTPLSNRAEEFYPYLRFLDCESLRRLTHLCPINMCMQDITDGQFDALIALIMYRRTAKDTFLGRRIIDLPGSEHHDLWIPLSREEGVIYEAVDGHYAREVAKREEQKQKQGNGQKDATVNDIHTLQLGRCTRLRQAISHTFNLERLFREKLDRKIVGEIKSSLKDCERIPITQQLQTGENFATGLAKYSRGLQRLEVMGSSLGGDFDMEALLTMMENEQVVKDLACSGCAARKPPVEPIQGVNCEHIYCRQCMWWATRPDIHPPVVPCRHPGCSAQLQPGNRLVTPACVQSFVDMDKQFREAGRDSNGVLLTREKDENFFFMASCRAETGVSMPPSSKLTATMAVILTWLEEAPNDKIIVFTEFIMSAKALGRMMAMMGLKFLYYNGSVGGQVNKANALQRFQEDDKQQILLASMKCGGQSLNLTVANRVIIVDPWWNKTQEQQAFGRVVRMGQKKTSHLVRILTEDRIDKGMTDLQNSKSVIVDRALQDDGHVPAKLTGSQLKALFAPQDKNEPGSGRQKAPRVAQDDGNESDVPEEAELNLLLVPKKQKKKPSASRKKKTGAGKEKS</sequence>
<evidence type="ECO:0000256" key="3">
    <source>
        <dbReference type="ARBA" id="ARBA00022806"/>
    </source>
</evidence>
<evidence type="ECO:0000256" key="2">
    <source>
        <dbReference type="ARBA" id="ARBA00022801"/>
    </source>
</evidence>
<dbReference type="OrthoDB" id="448448at2759"/>
<feature type="domain" description="Helicase C-terminal" evidence="7">
    <location>
        <begin position="823"/>
        <end position="973"/>
    </location>
</feature>
<feature type="compositionally biased region" description="Basic and acidic residues" evidence="5">
    <location>
        <begin position="25"/>
        <end position="37"/>
    </location>
</feature>
<dbReference type="GO" id="GO:0004386">
    <property type="term" value="F:helicase activity"/>
    <property type="evidence" value="ECO:0007669"/>
    <property type="project" value="UniProtKB-KW"/>
</dbReference>
<evidence type="ECO:0000256" key="5">
    <source>
        <dbReference type="SAM" id="MobiDB-lite"/>
    </source>
</evidence>
<feature type="compositionally biased region" description="Basic residues" evidence="5">
    <location>
        <begin position="179"/>
        <end position="190"/>
    </location>
</feature>
<evidence type="ECO:0000313" key="9">
    <source>
        <dbReference type="Proteomes" id="UP000050424"/>
    </source>
</evidence>
<dbReference type="AlphaFoldDB" id="A0A0P7B410"/>
<keyword evidence="3" id="KW-0347">Helicase</keyword>
<proteinExistence type="predicted"/>
<dbReference type="GO" id="GO:0008094">
    <property type="term" value="F:ATP-dependent activity, acting on DNA"/>
    <property type="evidence" value="ECO:0007669"/>
    <property type="project" value="TreeGrafter"/>
</dbReference>
<feature type="compositionally biased region" description="Basic and acidic residues" evidence="5">
    <location>
        <begin position="79"/>
        <end position="95"/>
    </location>
</feature>
<feature type="compositionally biased region" description="Basic residues" evidence="5">
    <location>
        <begin position="135"/>
        <end position="145"/>
    </location>
</feature>
<reference evidence="8 9" key="1">
    <citation type="submission" date="2015-09" db="EMBL/GenBank/DDBJ databases">
        <title>Draft genome of a European isolate of the apple canker pathogen Neonectria ditissima.</title>
        <authorList>
            <person name="Gomez-Cortecero A."/>
            <person name="Harrison R.J."/>
            <person name="Armitage A.D."/>
        </authorList>
    </citation>
    <scope>NUCLEOTIDE SEQUENCE [LARGE SCALE GENOMIC DNA]</scope>
    <source>
        <strain evidence="8 9">R09/05</strain>
    </source>
</reference>
<feature type="compositionally biased region" description="Basic and acidic residues" evidence="5">
    <location>
        <begin position="148"/>
        <end position="159"/>
    </location>
</feature>
<dbReference type="Pfam" id="PF00271">
    <property type="entry name" value="Helicase_C"/>
    <property type="match status" value="1"/>
</dbReference>
<dbReference type="GO" id="GO:0005524">
    <property type="term" value="F:ATP binding"/>
    <property type="evidence" value="ECO:0007669"/>
    <property type="project" value="UniProtKB-KW"/>
</dbReference>
<dbReference type="GO" id="GO:0005634">
    <property type="term" value="C:nucleus"/>
    <property type="evidence" value="ECO:0007669"/>
    <property type="project" value="TreeGrafter"/>
</dbReference>
<feature type="compositionally biased region" description="Basic and acidic residues" evidence="5">
    <location>
        <begin position="123"/>
        <end position="134"/>
    </location>
</feature>
<dbReference type="Proteomes" id="UP000050424">
    <property type="component" value="Unassembled WGS sequence"/>
</dbReference>
<dbReference type="SMART" id="SM00487">
    <property type="entry name" value="DEXDc"/>
    <property type="match status" value="1"/>
</dbReference>
<feature type="compositionally biased region" description="Acidic residues" evidence="5">
    <location>
        <begin position="1010"/>
        <end position="1021"/>
    </location>
</feature>
<dbReference type="InterPro" id="IPR014001">
    <property type="entry name" value="Helicase_ATP-bd"/>
</dbReference>
<dbReference type="InterPro" id="IPR050628">
    <property type="entry name" value="SNF2_RAD54_helicase_TF"/>
</dbReference>
<dbReference type="Gene3D" id="3.40.50.300">
    <property type="entry name" value="P-loop containing nucleotide triphosphate hydrolases"/>
    <property type="match status" value="1"/>
</dbReference>
<dbReference type="PROSITE" id="PS51192">
    <property type="entry name" value="HELICASE_ATP_BIND_1"/>
    <property type="match status" value="1"/>
</dbReference>
<feature type="compositionally biased region" description="Acidic residues" evidence="5">
    <location>
        <begin position="109"/>
        <end position="122"/>
    </location>
</feature>
<dbReference type="InterPro" id="IPR049730">
    <property type="entry name" value="SNF2/RAD54-like_C"/>
</dbReference>
<dbReference type="CDD" id="cd18793">
    <property type="entry name" value="SF2_C_SNF"/>
    <property type="match status" value="1"/>
</dbReference>
<dbReference type="InterPro" id="IPR001650">
    <property type="entry name" value="Helicase_C-like"/>
</dbReference>
<protein>
    <submittedName>
        <fullName evidence="8">Uncharacterized protein</fullName>
    </submittedName>
</protein>
<keyword evidence="2" id="KW-0378">Hydrolase</keyword>
<dbReference type="SUPFAM" id="SSF52540">
    <property type="entry name" value="P-loop containing nucleoside triphosphate hydrolases"/>
    <property type="match status" value="2"/>
</dbReference>
<keyword evidence="4" id="KW-0067">ATP-binding</keyword>
<evidence type="ECO:0000259" key="7">
    <source>
        <dbReference type="PROSITE" id="PS51194"/>
    </source>
</evidence>
<feature type="region of interest" description="Disordered" evidence="5">
    <location>
        <begin position="989"/>
        <end position="1050"/>
    </location>
</feature>
<dbReference type="Pfam" id="PF00176">
    <property type="entry name" value="SNF2-rel_dom"/>
    <property type="match status" value="1"/>
</dbReference>